<dbReference type="EMBL" id="RCNU01000012">
    <property type="protein sequence ID" value="RWQ92543.1"/>
    <property type="molecule type" value="Genomic_DNA"/>
</dbReference>
<feature type="compositionally biased region" description="Basic residues" evidence="1">
    <location>
        <begin position="145"/>
        <end position="162"/>
    </location>
</feature>
<organism evidence="2 3">
    <name type="scientific">Byssochlamys spectabilis</name>
    <name type="common">Paecilomyces variotii</name>
    <dbReference type="NCBI Taxonomy" id="264951"/>
    <lineage>
        <taxon>Eukaryota</taxon>
        <taxon>Fungi</taxon>
        <taxon>Dikarya</taxon>
        <taxon>Ascomycota</taxon>
        <taxon>Pezizomycotina</taxon>
        <taxon>Eurotiomycetes</taxon>
        <taxon>Eurotiomycetidae</taxon>
        <taxon>Eurotiales</taxon>
        <taxon>Thermoascaceae</taxon>
        <taxon>Paecilomyces</taxon>
    </lineage>
</organism>
<dbReference type="STRING" id="264951.A0A443HL60"/>
<feature type="compositionally biased region" description="Low complexity" evidence="1">
    <location>
        <begin position="397"/>
        <end position="415"/>
    </location>
</feature>
<gene>
    <name evidence="2" type="ORF">C8Q69DRAFT_509672</name>
</gene>
<name>A0A443HL60_BYSSP</name>
<accession>A0A443HL60</accession>
<feature type="compositionally biased region" description="Acidic residues" evidence="1">
    <location>
        <begin position="123"/>
        <end position="141"/>
    </location>
</feature>
<feature type="region of interest" description="Disordered" evidence="1">
    <location>
        <begin position="397"/>
        <end position="419"/>
    </location>
</feature>
<evidence type="ECO:0000313" key="3">
    <source>
        <dbReference type="Proteomes" id="UP000283841"/>
    </source>
</evidence>
<evidence type="ECO:0000313" key="2">
    <source>
        <dbReference type="EMBL" id="RWQ92543.1"/>
    </source>
</evidence>
<dbReference type="GeneID" id="39602398"/>
<dbReference type="AlphaFoldDB" id="A0A443HL60"/>
<protein>
    <recommendedName>
        <fullName evidence="4">Myb-like domain-containing protein</fullName>
    </recommendedName>
</protein>
<evidence type="ECO:0008006" key="4">
    <source>
        <dbReference type="Google" id="ProtNLM"/>
    </source>
</evidence>
<dbReference type="RefSeq" id="XP_028482188.1">
    <property type="nucleotide sequence ID" value="XM_028633121.1"/>
</dbReference>
<comment type="caution">
    <text evidence="2">The sequence shown here is derived from an EMBL/GenBank/DDBJ whole genome shotgun (WGS) entry which is preliminary data.</text>
</comment>
<feature type="region of interest" description="Disordered" evidence="1">
    <location>
        <begin position="96"/>
        <end position="165"/>
    </location>
</feature>
<proteinExistence type="predicted"/>
<sequence>MGISRKVLNRPKKRTLVRWDENLNELLLLTVQSVCNQLGVKIPWANVAETMGNNVTEGAIVQHLAKLRTRRIAANKEVPPPLRRGGSGTMAIVKAKSEQKTGIGPSNAKGSGKNKGKDRESLSDEDEVAGLPETWEESSDEEYGKRRRSKTNKCGQRKKAKAKSAGTVIKIEDTEADTDMDDLSDGVVGVGAQFLNFSNNRELPSSPVGDSQDAKPNNSKVVVFSFNERRSGFKRLIELVEGGNDSGAQQSQALVLGNPYVQDHYQESDAGANGLQDDGMLGFQTLSDPIQSGLPDESMFSTLFNENNYHHSRHTASFSSGHHDYQNNCSIGGSVPSQQDQGTFLPYPNSLISQYSDMQDGPAHPRMLPESVSANLDPWLGTGLSLNNNSGLGLVHRSSSASDSGDNANSAGSGALESVPKEYESFDDEGYGDVHSMHAQLLNQFIGYPLIGSPDASH</sequence>
<dbReference type="VEuPathDB" id="FungiDB:C8Q69DRAFT_509672"/>
<dbReference type="Proteomes" id="UP000283841">
    <property type="component" value="Unassembled WGS sequence"/>
</dbReference>
<reference evidence="2 3" key="1">
    <citation type="journal article" date="2018" name="Front. Microbiol.">
        <title>Genomic and genetic insights into a cosmopolitan fungus, Paecilomyces variotii (Eurotiales).</title>
        <authorList>
            <person name="Urquhart A.S."/>
            <person name="Mondo S.J."/>
            <person name="Makela M.R."/>
            <person name="Hane J.K."/>
            <person name="Wiebenga A."/>
            <person name="He G."/>
            <person name="Mihaltcheva S."/>
            <person name="Pangilinan J."/>
            <person name="Lipzen A."/>
            <person name="Barry K."/>
            <person name="de Vries R.P."/>
            <person name="Grigoriev I.V."/>
            <person name="Idnurm A."/>
        </authorList>
    </citation>
    <scope>NUCLEOTIDE SEQUENCE [LARGE SCALE GENOMIC DNA]</scope>
    <source>
        <strain evidence="2 3">CBS 101075</strain>
    </source>
</reference>
<evidence type="ECO:0000256" key="1">
    <source>
        <dbReference type="SAM" id="MobiDB-lite"/>
    </source>
</evidence>
<keyword evidence="3" id="KW-1185">Reference proteome</keyword>